<evidence type="ECO:0000313" key="2">
    <source>
        <dbReference type="EMBL" id="SEO82761.1"/>
    </source>
</evidence>
<dbReference type="Pfam" id="PF14384">
    <property type="entry name" value="BrnA_antitoxin"/>
    <property type="match status" value="1"/>
</dbReference>
<protein>
    <submittedName>
        <fullName evidence="2">Uncharacterized conserved protein, DUF4415 family</fullName>
    </submittedName>
</protein>
<sequence>MSKKLIRPTEAENAQITAAALTDPDNLPLANEELRQFRKARGRPQGSGKKEQVTLRLDTDILEQFKATGNGWQTRINDALRDWIKQH</sequence>
<dbReference type="EMBL" id="FODO01000020">
    <property type="protein sequence ID" value="SEO82761.1"/>
    <property type="molecule type" value="Genomic_DNA"/>
</dbReference>
<reference evidence="3" key="1">
    <citation type="submission" date="2016-10" db="EMBL/GenBank/DDBJ databases">
        <authorList>
            <person name="Varghese N."/>
            <person name="Submissions S."/>
        </authorList>
    </citation>
    <scope>NUCLEOTIDE SEQUENCE [LARGE SCALE GENOMIC DNA]</scope>
    <source>
        <strain evidence="3">Nm76</strain>
    </source>
</reference>
<evidence type="ECO:0000256" key="1">
    <source>
        <dbReference type="SAM" id="MobiDB-lite"/>
    </source>
</evidence>
<dbReference type="InterPro" id="IPR025528">
    <property type="entry name" value="BrnA_antitoxin"/>
</dbReference>
<feature type="region of interest" description="Disordered" evidence="1">
    <location>
        <begin position="1"/>
        <end position="29"/>
    </location>
</feature>
<organism evidence="2 3">
    <name type="scientific">Nitrosomonas oligotropha</name>
    <dbReference type="NCBI Taxonomy" id="42354"/>
    <lineage>
        <taxon>Bacteria</taxon>
        <taxon>Pseudomonadati</taxon>
        <taxon>Pseudomonadota</taxon>
        <taxon>Betaproteobacteria</taxon>
        <taxon>Nitrosomonadales</taxon>
        <taxon>Nitrosomonadaceae</taxon>
        <taxon>Nitrosomonas</taxon>
    </lineage>
</organism>
<proteinExistence type="predicted"/>
<accession>A0A1H8SVT5</accession>
<gene>
    <name evidence="2" type="ORF">SAMN05216333_12055</name>
</gene>
<dbReference type="Proteomes" id="UP000198814">
    <property type="component" value="Unassembled WGS sequence"/>
</dbReference>
<keyword evidence="3" id="KW-1185">Reference proteome</keyword>
<dbReference type="RefSeq" id="WP_090320814.1">
    <property type="nucleotide sequence ID" value="NZ_FNOE01000021.1"/>
</dbReference>
<evidence type="ECO:0000313" key="3">
    <source>
        <dbReference type="Proteomes" id="UP000198814"/>
    </source>
</evidence>
<name>A0A1H8SVT5_9PROT</name>
<dbReference type="STRING" id="42354.SAMN05216333_12055"/>
<dbReference type="AlphaFoldDB" id="A0A1H8SVT5"/>
<dbReference type="OrthoDB" id="9796641at2"/>